<dbReference type="SUPFAM" id="SSF52540">
    <property type="entry name" value="P-loop containing nucleoside triphosphate hydrolases"/>
    <property type="match status" value="1"/>
</dbReference>
<feature type="domain" description="Helicase C-terminal" evidence="6">
    <location>
        <begin position="351"/>
        <end position="512"/>
    </location>
</feature>
<gene>
    <name evidence="7" type="ORF">ETE75_20400</name>
</gene>
<reference evidence="7" key="1">
    <citation type="submission" date="2019-01" db="EMBL/GenBank/DDBJ databases">
        <authorList>
            <person name="Lista F."/>
            <person name="Anselmo A."/>
        </authorList>
    </citation>
    <scope>NUCLEOTIDE SEQUENCE</scope>
    <source>
        <strain evidence="7">13S</strain>
    </source>
</reference>
<feature type="domain" description="Helicase ATP-binding" evidence="5">
    <location>
        <begin position="112"/>
        <end position="292"/>
    </location>
</feature>
<dbReference type="PROSITE" id="PS51194">
    <property type="entry name" value="HELICASE_CTER"/>
    <property type="match status" value="1"/>
</dbReference>
<dbReference type="InterPro" id="IPR050615">
    <property type="entry name" value="ATP-dep_DNA_Helicase"/>
</dbReference>
<dbReference type="GO" id="GO:0016787">
    <property type="term" value="F:hydrolase activity"/>
    <property type="evidence" value="ECO:0007669"/>
    <property type="project" value="UniProtKB-KW"/>
</dbReference>
<keyword evidence="2" id="KW-0378">Hydrolase</keyword>
<dbReference type="Gene3D" id="3.30.780.20">
    <property type="match status" value="1"/>
</dbReference>
<dbReference type="Pfam" id="PF04851">
    <property type="entry name" value="ResIII"/>
    <property type="match status" value="1"/>
</dbReference>
<comment type="caution">
    <text evidence="7">The sequence shown here is derived from an EMBL/GenBank/DDBJ whole genome shotgun (WGS) entry which is preliminary data.</text>
</comment>
<dbReference type="InterPro" id="IPR001650">
    <property type="entry name" value="Helicase_C-like"/>
</dbReference>
<dbReference type="PROSITE" id="PS51192">
    <property type="entry name" value="HELICASE_ATP_BIND_1"/>
    <property type="match status" value="1"/>
</dbReference>
<dbReference type="Pfam" id="PF00271">
    <property type="entry name" value="Helicase_C"/>
    <property type="match status" value="1"/>
</dbReference>
<dbReference type="GO" id="GO:0004386">
    <property type="term" value="F:helicase activity"/>
    <property type="evidence" value="ECO:0007669"/>
    <property type="project" value="UniProtKB-KW"/>
</dbReference>
<evidence type="ECO:0000313" key="7">
    <source>
        <dbReference type="EMBL" id="TCX36624.1"/>
    </source>
</evidence>
<evidence type="ECO:0000256" key="3">
    <source>
        <dbReference type="ARBA" id="ARBA00022806"/>
    </source>
</evidence>
<dbReference type="PANTHER" id="PTHR11274">
    <property type="entry name" value="RAD25/XP-B DNA REPAIR HELICASE"/>
    <property type="match status" value="1"/>
</dbReference>
<organism evidence="7">
    <name type="scientific">Klebsiella pneumoniae</name>
    <dbReference type="NCBI Taxonomy" id="573"/>
    <lineage>
        <taxon>Bacteria</taxon>
        <taxon>Pseudomonadati</taxon>
        <taxon>Pseudomonadota</taxon>
        <taxon>Gammaproteobacteria</taxon>
        <taxon>Enterobacterales</taxon>
        <taxon>Enterobacteriaceae</taxon>
        <taxon>Klebsiella/Raoultella group</taxon>
        <taxon>Klebsiella</taxon>
        <taxon>Klebsiella pneumoniae complex</taxon>
    </lineage>
</organism>
<dbReference type="EMBL" id="SDCJ01000016">
    <property type="protein sequence ID" value="TCX36624.1"/>
    <property type="molecule type" value="Genomic_DNA"/>
</dbReference>
<dbReference type="PANTHER" id="PTHR11274:SF0">
    <property type="entry name" value="GENERAL TRANSCRIPTION AND DNA REPAIR FACTOR IIH HELICASE SUBUNIT XPB"/>
    <property type="match status" value="1"/>
</dbReference>
<evidence type="ECO:0000256" key="1">
    <source>
        <dbReference type="ARBA" id="ARBA00022741"/>
    </source>
</evidence>
<keyword evidence="1" id="KW-0547">Nucleotide-binding</keyword>
<dbReference type="InterPro" id="IPR006935">
    <property type="entry name" value="Helicase/UvrB_N"/>
</dbReference>
<keyword evidence="4" id="KW-0067">ATP-binding</keyword>
<name>A0A483IUK6_KLEPN</name>
<evidence type="ECO:0000256" key="2">
    <source>
        <dbReference type="ARBA" id="ARBA00022801"/>
    </source>
</evidence>
<proteinExistence type="predicted"/>
<dbReference type="SMART" id="SM00490">
    <property type="entry name" value="HELICc"/>
    <property type="match status" value="1"/>
</dbReference>
<dbReference type="GO" id="GO:0005524">
    <property type="term" value="F:ATP binding"/>
    <property type="evidence" value="ECO:0007669"/>
    <property type="project" value="UniProtKB-KW"/>
</dbReference>
<dbReference type="InterPro" id="IPR027417">
    <property type="entry name" value="P-loop_NTPase"/>
</dbReference>
<dbReference type="InterPro" id="IPR014001">
    <property type="entry name" value="Helicase_ATP-bd"/>
</dbReference>
<accession>A0A483IUK6</accession>
<evidence type="ECO:0000259" key="5">
    <source>
        <dbReference type="PROSITE" id="PS51192"/>
    </source>
</evidence>
<dbReference type="Gene3D" id="3.40.50.300">
    <property type="entry name" value="P-loop containing nucleotide triphosphate hydrolases"/>
    <property type="match status" value="2"/>
</dbReference>
<evidence type="ECO:0000259" key="6">
    <source>
        <dbReference type="PROSITE" id="PS51194"/>
    </source>
</evidence>
<dbReference type="AlphaFoldDB" id="A0A483IUK6"/>
<dbReference type="GO" id="GO:0003677">
    <property type="term" value="F:DNA binding"/>
    <property type="evidence" value="ECO:0007669"/>
    <property type="project" value="InterPro"/>
</dbReference>
<keyword evidence="3 7" id="KW-0347">Helicase</keyword>
<dbReference type="RefSeq" id="WP_048255528.1">
    <property type="nucleotide sequence ID" value="NZ_JACFZK010000038.1"/>
</dbReference>
<dbReference type="SMART" id="SM00487">
    <property type="entry name" value="DEXDc"/>
    <property type="match status" value="1"/>
</dbReference>
<sequence>MTVRIVFDAVNAIVKGANDDVKLKIQKMLSYEVDGGRYSGGDSGWNGQSSMFSWANGVFPAGFARAVAADLGRSGIKCALVRKELIKPLGVPNPVVSPFPYNPDYAYQDETCERLVRFGGMIAQVATGGGKSQIACKAAARIGRMTLFITTRSMLMFQMADNFQESIDYRAAHGEPWLKNEKVGVIGSGELKFSRFINVATVQTLSSFLSEPAGDLSKDKKEFHLRRRELIKQMLSKVSLLILEEAHEASGESFYEIARLCKNADYRLALTATPFMKDSTEANMRLMAVSGRIEIKVSEKYLIDKGILAKPVFLYRKIGYVPDIELLNKELTGKHVNFRVSMSTAYQKAYQLGITYNLARNRAIVDTAEEFKRHNLSCMTLVRHERHGQILKAMLGERGLVASFINGKSSAATRSAKLAELASGKIDVLIGSTILDVGVDVPSVGAVIIAGGGKAEVELRQRVGRGLRKKKGKANVCFIADFLDTSNKHLMSHSYERKHIITTTPGFAEGVLDIDGKFDFSILAS</sequence>
<evidence type="ECO:0000256" key="4">
    <source>
        <dbReference type="ARBA" id="ARBA00022840"/>
    </source>
</evidence>
<dbReference type="InterPro" id="IPR049430">
    <property type="entry name" value="UvsW_N_sf"/>
</dbReference>
<protein>
    <submittedName>
        <fullName evidence="7">DEAD/DEAH box helicase</fullName>
    </submittedName>
</protein>